<keyword evidence="1" id="KW-0812">Transmembrane</keyword>
<evidence type="ECO:0000313" key="2">
    <source>
        <dbReference type="EMBL" id="MBO8458295.1"/>
    </source>
</evidence>
<organism evidence="2 3">
    <name type="scientific">Candidatus Gallitreponema excrementavium</name>
    <dbReference type="NCBI Taxonomy" id="2840840"/>
    <lineage>
        <taxon>Bacteria</taxon>
        <taxon>Pseudomonadati</taxon>
        <taxon>Spirochaetota</taxon>
        <taxon>Spirochaetia</taxon>
        <taxon>Spirochaetales</taxon>
        <taxon>Candidatus Gallitreponema</taxon>
    </lineage>
</organism>
<dbReference type="Proteomes" id="UP000823638">
    <property type="component" value="Unassembled WGS sequence"/>
</dbReference>
<reference evidence="2" key="2">
    <citation type="journal article" date="2021" name="PeerJ">
        <title>Extensive microbial diversity within the chicken gut microbiome revealed by metagenomics and culture.</title>
        <authorList>
            <person name="Gilroy R."/>
            <person name="Ravi A."/>
            <person name="Getino M."/>
            <person name="Pursley I."/>
            <person name="Horton D.L."/>
            <person name="Alikhan N.F."/>
            <person name="Baker D."/>
            <person name="Gharbi K."/>
            <person name="Hall N."/>
            <person name="Watson M."/>
            <person name="Adriaenssens E.M."/>
            <person name="Foster-Nyarko E."/>
            <person name="Jarju S."/>
            <person name="Secka A."/>
            <person name="Antonio M."/>
            <person name="Oren A."/>
            <person name="Chaudhuri R.R."/>
            <person name="La Ragione R."/>
            <person name="Hildebrand F."/>
            <person name="Pallen M.J."/>
        </authorList>
    </citation>
    <scope>NUCLEOTIDE SEQUENCE</scope>
    <source>
        <strain evidence="2">10532</strain>
    </source>
</reference>
<dbReference type="PANTHER" id="PTHR32251:SF15">
    <property type="entry name" value="3-OXO-5-ALPHA-STEROID 4-DEHYDROGENASE (DUF1295)"/>
    <property type="match status" value="1"/>
</dbReference>
<dbReference type="PANTHER" id="PTHR32251">
    <property type="entry name" value="3-OXO-5-ALPHA-STEROID 4-DEHYDROGENASE"/>
    <property type="match status" value="1"/>
</dbReference>
<protein>
    <submittedName>
        <fullName evidence="2">DUF1295 domain-containing protein</fullName>
    </submittedName>
</protein>
<feature type="transmembrane region" description="Helical" evidence="1">
    <location>
        <begin position="6"/>
        <end position="23"/>
    </location>
</feature>
<dbReference type="EMBL" id="JADIMM010000102">
    <property type="protein sequence ID" value="MBO8458295.1"/>
    <property type="molecule type" value="Genomic_DNA"/>
</dbReference>
<keyword evidence="1" id="KW-0472">Membrane</keyword>
<sequence length="279" mass="31358">MVFSTELLIVLIVAALISGIGWFKFLYFISVGYGFSVAGCGVTLLVLFTPELSLDTVLLCSLLIVYGCRLSGFLLFREIRSASYKKALPGLTKTSRPITVPFKFIIWVSVFILYVLQISPVFYRLYNISVAGGIQDDSMVKIDSLWAYIGACIMAIAILLESLADFQKSRAKKKNPGRFCDRGLYKIVRCPNYFGEILFWTGCFLSGIGALQNVWQWVIAAVGYVSIVYIMFGGARRLEIRQNKNYGSDPEYQKYVSKTPILLPLVPVYHLEHLTFLKG</sequence>
<feature type="transmembrane region" description="Helical" evidence="1">
    <location>
        <begin position="145"/>
        <end position="166"/>
    </location>
</feature>
<comment type="caution">
    <text evidence="2">The sequence shown here is derived from an EMBL/GenBank/DDBJ whole genome shotgun (WGS) entry which is preliminary data.</text>
</comment>
<name>A0A9D9HQW7_9SPIR</name>
<proteinExistence type="predicted"/>
<feature type="transmembrane region" description="Helical" evidence="1">
    <location>
        <begin position="104"/>
        <end position="125"/>
    </location>
</feature>
<keyword evidence="1" id="KW-1133">Transmembrane helix</keyword>
<evidence type="ECO:0000256" key="1">
    <source>
        <dbReference type="SAM" id="Phobius"/>
    </source>
</evidence>
<dbReference type="Gene3D" id="1.20.120.1630">
    <property type="match status" value="1"/>
</dbReference>
<reference evidence="2" key="1">
    <citation type="submission" date="2020-10" db="EMBL/GenBank/DDBJ databases">
        <authorList>
            <person name="Gilroy R."/>
        </authorList>
    </citation>
    <scope>NUCLEOTIDE SEQUENCE</scope>
    <source>
        <strain evidence="2">10532</strain>
    </source>
</reference>
<dbReference type="GO" id="GO:0016020">
    <property type="term" value="C:membrane"/>
    <property type="evidence" value="ECO:0007669"/>
    <property type="project" value="TreeGrafter"/>
</dbReference>
<feature type="transmembrane region" description="Helical" evidence="1">
    <location>
        <begin position="214"/>
        <end position="232"/>
    </location>
</feature>
<dbReference type="AlphaFoldDB" id="A0A9D9HQW7"/>
<accession>A0A9D9HQW7</accession>
<feature type="transmembrane region" description="Helical" evidence="1">
    <location>
        <begin position="187"/>
        <end position="208"/>
    </location>
</feature>
<feature type="transmembrane region" description="Helical" evidence="1">
    <location>
        <begin position="56"/>
        <end position="76"/>
    </location>
</feature>
<evidence type="ECO:0000313" key="3">
    <source>
        <dbReference type="Proteomes" id="UP000823638"/>
    </source>
</evidence>
<gene>
    <name evidence="2" type="ORF">IAA81_08750</name>
</gene>
<dbReference type="PROSITE" id="PS50244">
    <property type="entry name" value="S5A_REDUCTASE"/>
    <property type="match status" value="1"/>
</dbReference>
<dbReference type="InterPro" id="IPR010721">
    <property type="entry name" value="UstE-like"/>
</dbReference>
<dbReference type="Pfam" id="PF06966">
    <property type="entry name" value="DUF1295"/>
    <property type="match status" value="1"/>
</dbReference>